<proteinExistence type="predicted"/>
<dbReference type="Proteomes" id="UP000537260">
    <property type="component" value="Unassembled WGS sequence"/>
</dbReference>
<sequence>MARSFQKGATLIVATAVLLLTACVPINPAVVDPAGVWGNADPVTQQPYLAISADGSASGSDGCNMLQTEWTGSGQTMTFSSIIATTAKECTGVDTWLVRAAAAEIDGSTLIVRDAAGERIGILPRAAE</sequence>
<protein>
    <submittedName>
        <fullName evidence="3">Heat shock protein HslJ</fullName>
    </submittedName>
</protein>
<organism evidence="3 4">
    <name type="scientific">Glaciibacter psychrotolerans</name>
    <dbReference type="NCBI Taxonomy" id="670054"/>
    <lineage>
        <taxon>Bacteria</taxon>
        <taxon>Bacillati</taxon>
        <taxon>Actinomycetota</taxon>
        <taxon>Actinomycetes</taxon>
        <taxon>Micrococcales</taxon>
        <taxon>Microbacteriaceae</taxon>
        <taxon>Glaciibacter</taxon>
    </lineage>
</organism>
<comment type="caution">
    <text evidence="3">The sequence shown here is derived from an EMBL/GenBank/DDBJ whole genome shotgun (WGS) entry which is preliminary data.</text>
</comment>
<dbReference type="InterPro" id="IPR038670">
    <property type="entry name" value="HslJ-like_sf"/>
</dbReference>
<dbReference type="EMBL" id="JACCFM010000001">
    <property type="protein sequence ID" value="NYJ18932.1"/>
    <property type="molecule type" value="Genomic_DNA"/>
</dbReference>
<name>A0A7Z0EDK0_9MICO</name>
<dbReference type="PROSITE" id="PS51257">
    <property type="entry name" value="PROKAR_LIPOPROTEIN"/>
    <property type="match status" value="1"/>
</dbReference>
<dbReference type="RefSeq" id="WP_179577769.1">
    <property type="nucleotide sequence ID" value="NZ_JACCFM010000001.1"/>
</dbReference>
<accession>A0A7Z0EDK0</accession>
<dbReference type="Pfam" id="PF03724">
    <property type="entry name" value="META"/>
    <property type="match status" value="1"/>
</dbReference>
<feature type="domain" description="DUF306" evidence="2">
    <location>
        <begin position="44"/>
        <end position="119"/>
    </location>
</feature>
<reference evidence="3 4" key="1">
    <citation type="submission" date="2020-07" db="EMBL/GenBank/DDBJ databases">
        <title>Sequencing the genomes of 1000 actinobacteria strains.</title>
        <authorList>
            <person name="Klenk H.-P."/>
        </authorList>
    </citation>
    <scope>NUCLEOTIDE SEQUENCE [LARGE SCALE GENOMIC DNA]</scope>
    <source>
        <strain evidence="3 4">LI1</strain>
    </source>
</reference>
<dbReference type="AlphaFoldDB" id="A0A7Z0EDK0"/>
<feature type="chain" id="PRO_5039159177" evidence="1">
    <location>
        <begin position="30"/>
        <end position="128"/>
    </location>
</feature>
<dbReference type="InterPro" id="IPR005184">
    <property type="entry name" value="DUF306_Meta_HslJ"/>
</dbReference>
<keyword evidence="4" id="KW-1185">Reference proteome</keyword>
<evidence type="ECO:0000259" key="2">
    <source>
        <dbReference type="Pfam" id="PF03724"/>
    </source>
</evidence>
<feature type="signal peptide" evidence="1">
    <location>
        <begin position="1"/>
        <end position="29"/>
    </location>
</feature>
<gene>
    <name evidence="3" type="ORF">HNR05_000723</name>
</gene>
<evidence type="ECO:0000256" key="1">
    <source>
        <dbReference type="SAM" id="SignalP"/>
    </source>
</evidence>
<keyword evidence="3" id="KW-0346">Stress response</keyword>
<dbReference type="Gene3D" id="2.40.128.270">
    <property type="match status" value="1"/>
</dbReference>
<evidence type="ECO:0000313" key="3">
    <source>
        <dbReference type="EMBL" id="NYJ18932.1"/>
    </source>
</evidence>
<keyword evidence="1" id="KW-0732">Signal</keyword>
<evidence type="ECO:0000313" key="4">
    <source>
        <dbReference type="Proteomes" id="UP000537260"/>
    </source>
</evidence>